<protein>
    <submittedName>
        <fullName evidence="2">Uncharacterized protein</fullName>
    </submittedName>
</protein>
<feature type="compositionally biased region" description="Basic residues" evidence="1">
    <location>
        <begin position="204"/>
        <end position="226"/>
    </location>
</feature>
<feature type="region of interest" description="Disordered" evidence="1">
    <location>
        <begin position="201"/>
        <end position="226"/>
    </location>
</feature>
<evidence type="ECO:0000313" key="3">
    <source>
        <dbReference type="Proteomes" id="UP001150062"/>
    </source>
</evidence>
<organism evidence="2 3">
    <name type="scientific">Anaeramoeba flamelloides</name>
    <dbReference type="NCBI Taxonomy" id="1746091"/>
    <lineage>
        <taxon>Eukaryota</taxon>
        <taxon>Metamonada</taxon>
        <taxon>Anaeramoebidae</taxon>
        <taxon>Anaeramoeba</taxon>
    </lineage>
</organism>
<reference evidence="2" key="1">
    <citation type="submission" date="2022-08" db="EMBL/GenBank/DDBJ databases">
        <title>Novel sulfate-reducing endosymbionts in the free-living metamonad Anaeramoeba.</title>
        <authorList>
            <person name="Jerlstrom-Hultqvist J."/>
            <person name="Cepicka I."/>
            <person name="Gallot-Lavallee L."/>
            <person name="Salas-Leiva D."/>
            <person name="Curtis B.A."/>
            <person name="Zahonova K."/>
            <person name="Pipaliya S."/>
            <person name="Dacks J."/>
            <person name="Roger A.J."/>
        </authorList>
    </citation>
    <scope>NUCLEOTIDE SEQUENCE</scope>
    <source>
        <strain evidence="2">Schooner1</strain>
    </source>
</reference>
<keyword evidence="3" id="KW-1185">Reference proteome</keyword>
<accession>A0ABQ8YXU2</accession>
<proteinExistence type="predicted"/>
<evidence type="ECO:0000256" key="1">
    <source>
        <dbReference type="SAM" id="MobiDB-lite"/>
    </source>
</evidence>
<feature type="compositionally biased region" description="Basic and acidic residues" evidence="1">
    <location>
        <begin position="1"/>
        <end position="10"/>
    </location>
</feature>
<dbReference type="EMBL" id="JAOAOG010000098">
    <property type="protein sequence ID" value="KAJ6249451.1"/>
    <property type="molecule type" value="Genomic_DNA"/>
</dbReference>
<name>A0ABQ8YXU2_9EUKA</name>
<dbReference type="Proteomes" id="UP001150062">
    <property type="component" value="Unassembled WGS sequence"/>
</dbReference>
<gene>
    <name evidence="2" type="ORF">M0813_16871</name>
</gene>
<feature type="region of interest" description="Disordered" evidence="1">
    <location>
        <begin position="1"/>
        <end position="51"/>
    </location>
</feature>
<sequence>MQSISERETTTESEPPEENQTQTKQKSRSKKKKKNPKKSKPRNKRKFKDLNLDIPENFPEKEIKKYVDELKIWLCQNGFNTLQLTSRGKTKKFLYYYKDHNKKRCTYTATSSDVTLAINSLKHSISGMKKKITDKLKKLIKFDPKSNKLKKRYFQIINNSLRGTPWYICSPEKIKKAFVMNIFNENVPIQTISSDSEIEILPSSKKKKNSKKNKNSKKKIKNTKKR</sequence>
<evidence type="ECO:0000313" key="2">
    <source>
        <dbReference type="EMBL" id="KAJ6249451.1"/>
    </source>
</evidence>
<feature type="compositionally biased region" description="Basic residues" evidence="1">
    <location>
        <begin position="25"/>
        <end position="47"/>
    </location>
</feature>
<comment type="caution">
    <text evidence="2">The sequence shown here is derived from an EMBL/GenBank/DDBJ whole genome shotgun (WGS) entry which is preliminary data.</text>
</comment>